<comment type="subcellular location">
    <subcellularLocation>
        <location evidence="1">Cell membrane</location>
        <topology evidence="1">Multi-pass membrane protein</topology>
    </subcellularLocation>
</comment>
<evidence type="ECO:0000313" key="16">
    <source>
        <dbReference type="Proteomes" id="UP000602181"/>
    </source>
</evidence>
<dbReference type="Proteomes" id="UP000602181">
    <property type="component" value="Unassembled WGS sequence"/>
</dbReference>
<keyword evidence="7 9" id="KW-0129">CBS domain</keyword>
<dbReference type="SUPFAM" id="SSF54631">
    <property type="entry name" value="CBS-domain pair"/>
    <property type="match status" value="1"/>
</dbReference>
<evidence type="ECO:0000256" key="1">
    <source>
        <dbReference type="ARBA" id="ARBA00004651"/>
    </source>
</evidence>
<protein>
    <submittedName>
        <fullName evidence="15">HlyC/CorC family transporter</fullName>
    </submittedName>
</protein>
<dbReference type="Pfam" id="PF01595">
    <property type="entry name" value="CNNM"/>
    <property type="match status" value="1"/>
</dbReference>
<dbReference type="InterPro" id="IPR000644">
    <property type="entry name" value="CBS_dom"/>
</dbReference>
<dbReference type="PANTHER" id="PTHR22777">
    <property type="entry name" value="HEMOLYSIN-RELATED"/>
    <property type="match status" value="1"/>
</dbReference>
<dbReference type="Pfam" id="PF00571">
    <property type="entry name" value="CBS"/>
    <property type="match status" value="2"/>
</dbReference>
<dbReference type="InterPro" id="IPR002550">
    <property type="entry name" value="CNNM"/>
</dbReference>
<evidence type="ECO:0000259" key="14">
    <source>
        <dbReference type="PROSITE" id="PS51846"/>
    </source>
</evidence>
<evidence type="ECO:0000256" key="11">
    <source>
        <dbReference type="SAM" id="MobiDB-lite"/>
    </source>
</evidence>
<evidence type="ECO:0000256" key="2">
    <source>
        <dbReference type="ARBA" id="ARBA00006337"/>
    </source>
</evidence>
<dbReference type="InterPro" id="IPR016169">
    <property type="entry name" value="FAD-bd_PCMH_sub2"/>
</dbReference>
<feature type="transmembrane region" description="Helical" evidence="12">
    <location>
        <begin position="103"/>
        <end position="127"/>
    </location>
</feature>
<feature type="region of interest" description="Disordered" evidence="11">
    <location>
        <begin position="429"/>
        <end position="450"/>
    </location>
</feature>
<evidence type="ECO:0000313" key="15">
    <source>
        <dbReference type="EMBL" id="MBC3939845.1"/>
    </source>
</evidence>
<dbReference type="InterPro" id="IPR046342">
    <property type="entry name" value="CBS_dom_sf"/>
</dbReference>
<dbReference type="SMART" id="SM00116">
    <property type="entry name" value="CBS"/>
    <property type="match status" value="2"/>
</dbReference>
<keyword evidence="4 10" id="KW-0812">Transmembrane</keyword>
<evidence type="ECO:0000256" key="5">
    <source>
        <dbReference type="ARBA" id="ARBA00022737"/>
    </source>
</evidence>
<comment type="similarity">
    <text evidence="2">Belongs to the UPF0053 family.</text>
</comment>
<dbReference type="PANTHER" id="PTHR22777:SF32">
    <property type="entry name" value="UPF0053 INNER MEMBRANE PROTEIN YFJD"/>
    <property type="match status" value="1"/>
</dbReference>
<evidence type="ECO:0000256" key="8">
    <source>
        <dbReference type="ARBA" id="ARBA00023136"/>
    </source>
</evidence>
<dbReference type="SMART" id="SM01091">
    <property type="entry name" value="CorC_HlyC"/>
    <property type="match status" value="1"/>
</dbReference>
<evidence type="ECO:0000256" key="6">
    <source>
        <dbReference type="ARBA" id="ARBA00022989"/>
    </source>
</evidence>
<keyword evidence="16" id="KW-1185">Reference proteome</keyword>
<comment type="caution">
    <text evidence="15">The sequence shown here is derived from an EMBL/GenBank/DDBJ whole genome shotgun (WGS) entry which is preliminary data.</text>
</comment>
<feature type="transmembrane region" description="Helical" evidence="12">
    <location>
        <begin position="68"/>
        <end position="91"/>
    </location>
</feature>
<feature type="transmembrane region" description="Helical" evidence="12">
    <location>
        <begin position="139"/>
        <end position="163"/>
    </location>
</feature>
<gene>
    <name evidence="15" type="ORF">H8R05_13105</name>
</gene>
<feature type="domain" description="CNNM transmembrane" evidence="14">
    <location>
        <begin position="2"/>
        <end position="203"/>
    </location>
</feature>
<evidence type="ECO:0000259" key="13">
    <source>
        <dbReference type="PROSITE" id="PS51371"/>
    </source>
</evidence>
<dbReference type="Gene3D" id="3.10.580.10">
    <property type="entry name" value="CBS-domain"/>
    <property type="match status" value="1"/>
</dbReference>
<dbReference type="Gene3D" id="3.30.465.10">
    <property type="match status" value="1"/>
</dbReference>
<keyword evidence="6 10" id="KW-1133">Transmembrane helix</keyword>
<dbReference type="CDD" id="cd04590">
    <property type="entry name" value="CBS_pair_CorC_HlyC_assoc"/>
    <property type="match status" value="1"/>
</dbReference>
<dbReference type="PROSITE" id="PS51371">
    <property type="entry name" value="CBS"/>
    <property type="match status" value="2"/>
</dbReference>
<evidence type="ECO:0000256" key="9">
    <source>
        <dbReference type="PROSITE-ProRule" id="PRU00703"/>
    </source>
</evidence>
<reference evidence="15 16" key="1">
    <citation type="submission" date="2020-08" db="EMBL/GenBank/DDBJ databases">
        <authorList>
            <person name="Liu C."/>
            <person name="Sun Q."/>
        </authorList>
    </citation>
    <scope>NUCLEOTIDE SEQUENCE [LARGE SCALE GENOMIC DNA]</scope>
    <source>
        <strain evidence="15 16">22A2-44</strain>
    </source>
</reference>
<evidence type="ECO:0000256" key="4">
    <source>
        <dbReference type="ARBA" id="ARBA00022692"/>
    </source>
</evidence>
<dbReference type="InterPro" id="IPR044751">
    <property type="entry name" value="Ion_transp-like_CBS"/>
</dbReference>
<evidence type="ECO:0000256" key="7">
    <source>
        <dbReference type="ARBA" id="ARBA00023122"/>
    </source>
</evidence>
<sequence>MNNMDPYPSIVIFLLLILLSSLLTAGRTALTQLRDSSVKKMASSERGGERFIARLLERPAAFLDGVELARFACTVAAALFTYPLALVPLTWLVRSLSFSRPLYYAFSFVGFLLTVLLLNVLCALLPYRVACRHPEGVSAALARLCWFVACVMRPFVLLNGVLARGLARLFGVRAGEEPEEATEEEIRMMVDVGSEKGAIEQSEKDMINNIFEFDDRSVSEVMTHRTDMTAVPKTASLEEIADLAVETGFSRIPVYDDDIDDIMGIIYVKDLLRLIGKGEDAAFDAQKYMRPALFVPENMSCVDLFAQFKQKKVMVAVAVDEYGGTAGIVSMEDLLESIVGNIQDEYDDEEEEISQLSDNCWSIDGTVAIDDVERLFDVEFDEDTDYDTIGGLITEALGRLPEPGEHPSVQLEGVQFTVLLVEERRIARIRAERLPPEEPPEREKDKKEKN</sequence>
<dbReference type="InterPro" id="IPR036318">
    <property type="entry name" value="FAD-bd_PCMH-like_sf"/>
</dbReference>
<dbReference type="EMBL" id="JACOIH010000038">
    <property type="protein sequence ID" value="MBC3939845.1"/>
    <property type="molecule type" value="Genomic_DNA"/>
</dbReference>
<feature type="domain" description="CBS" evidence="13">
    <location>
        <begin position="222"/>
        <end position="281"/>
    </location>
</feature>
<keyword evidence="5" id="KW-0677">Repeat</keyword>
<dbReference type="InterPro" id="IPR005170">
    <property type="entry name" value="Transptr-assoc_dom"/>
</dbReference>
<keyword evidence="8 10" id="KW-0472">Membrane</keyword>
<name>A0ABR7AHB3_9FIRM</name>
<dbReference type="Pfam" id="PF03471">
    <property type="entry name" value="CorC_HlyC"/>
    <property type="match status" value="1"/>
</dbReference>
<accession>A0ABR7AHB3</accession>
<dbReference type="PROSITE" id="PS51846">
    <property type="entry name" value="CNNM"/>
    <property type="match status" value="1"/>
</dbReference>
<evidence type="ECO:0000256" key="3">
    <source>
        <dbReference type="ARBA" id="ARBA00022475"/>
    </source>
</evidence>
<dbReference type="SUPFAM" id="SSF56176">
    <property type="entry name" value="FAD-binding/transporter-associated domain-like"/>
    <property type="match status" value="1"/>
</dbReference>
<dbReference type="RefSeq" id="WP_158595718.1">
    <property type="nucleotide sequence ID" value="NZ_JACOIH010000038.1"/>
</dbReference>
<evidence type="ECO:0000256" key="12">
    <source>
        <dbReference type="SAM" id="Phobius"/>
    </source>
</evidence>
<proteinExistence type="inferred from homology"/>
<feature type="domain" description="CBS" evidence="13">
    <location>
        <begin position="288"/>
        <end position="345"/>
    </location>
</feature>
<organism evidence="15 16">
    <name type="scientific">Anaerotruncus massiliensis</name>
    <name type="common">ex Togo et al. 2019</name>
    <dbReference type="NCBI Taxonomy" id="1673720"/>
    <lineage>
        <taxon>Bacteria</taxon>
        <taxon>Bacillati</taxon>
        <taxon>Bacillota</taxon>
        <taxon>Clostridia</taxon>
        <taxon>Eubacteriales</taxon>
        <taxon>Oscillospiraceae</taxon>
        <taxon>Anaerotruncus</taxon>
    </lineage>
</organism>
<keyword evidence="3" id="KW-1003">Cell membrane</keyword>
<evidence type="ECO:0000256" key="10">
    <source>
        <dbReference type="PROSITE-ProRule" id="PRU01193"/>
    </source>
</evidence>